<dbReference type="PANTHER" id="PTHR47326:SF1">
    <property type="entry name" value="HTH PSQ-TYPE DOMAIN-CONTAINING PROTEIN"/>
    <property type="match status" value="1"/>
</dbReference>
<dbReference type="Gene3D" id="3.30.420.10">
    <property type="entry name" value="Ribonuclease H-like superfamily/Ribonuclease H"/>
    <property type="match status" value="1"/>
</dbReference>
<reference evidence="1" key="1">
    <citation type="submission" date="2013-04" db="EMBL/GenBank/DDBJ databases">
        <authorList>
            <person name="Qu J."/>
            <person name="Murali S.C."/>
            <person name="Bandaranaike D."/>
            <person name="Bellair M."/>
            <person name="Blankenburg K."/>
            <person name="Chao H."/>
            <person name="Dinh H."/>
            <person name="Doddapaneni H."/>
            <person name="Downs B."/>
            <person name="Dugan-Rocha S."/>
            <person name="Elkadiri S."/>
            <person name="Gnanaolivu R.D."/>
            <person name="Hernandez B."/>
            <person name="Javaid M."/>
            <person name="Jayaseelan J.C."/>
            <person name="Lee S."/>
            <person name="Li M."/>
            <person name="Ming W."/>
            <person name="Munidasa M."/>
            <person name="Muniz J."/>
            <person name="Nguyen L."/>
            <person name="Ongeri F."/>
            <person name="Osuji N."/>
            <person name="Pu L.-L."/>
            <person name="Puazo M."/>
            <person name="Qu C."/>
            <person name="Quiroz J."/>
            <person name="Raj R."/>
            <person name="Weissenberger G."/>
            <person name="Xin Y."/>
            <person name="Zou X."/>
            <person name="Han Y."/>
            <person name="Richards S."/>
            <person name="Worley K."/>
            <person name="Muzny D."/>
            <person name="Gibbs R."/>
        </authorList>
    </citation>
    <scope>NUCLEOTIDE SEQUENCE</scope>
    <source>
        <strain evidence="1">Sampled in the wild</strain>
    </source>
</reference>
<dbReference type="PANTHER" id="PTHR47326">
    <property type="entry name" value="TRANSPOSABLE ELEMENT TC3 TRANSPOSASE-LIKE PROTEIN"/>
    <property type="match status" value="1"/>
</dbReference>
<reference evidence="1" key="2">
    <citation type="submission" date="2017-10" db="EMBL/GenBank/DDBJ databases">
        <title>Ladona fulva Genome sequencing and assembly.</title>
        <authorList>
            <person name="Murali S."/>
            <person name="Richards S."/>
            <person name="Bandaranaike D."/>
            <person name="Bellair M."/>
            <person name="Blankenburg K."/>
            <person name="Chao H."/>
            <person name="Dinh H."/>
            <person name="Doddapaneni H."/>
            <person name="Dugan-Rocha S."/>
            <person name="Elkadiri S."/>
            <person name="Gnanaolivu R."/>
            <person name="Hernandez B."/>
            <person name="Skinner E."/>
            <person name="Javaid M."/>
            <person name="Lee S."/>
            <person name="Li M."/>
            <person name="Ming W."/>
            <person name="Munidasa M."/>
            <person name="Muniz J."/>
            <person name="Nguyen L."/>
            <person name="Hughes D."/>
            <person name="Osuji N."/>
            <person name="Pu L.-L."/>
            <person name="Puazo M."/>
            <person name="Qu C."/>
            <person name="Quiroz J."/>
            <person name="Raj R."/>
            <person name="Weissenberger G."/>
            <person name="Xin Y."/>
            <person name="Zou X."/>
            <person name="Han Y."/>
            <person name="Worley K."/>
            <person name="Muzny D."/>
            <person name="Gibbs R."/>
        </authorList>
    </citation>
    <scope>NUCLEOTIDE SEQUENCE</scope>
    <source>
        <strain evidence="1">Sampled in the wild</strain>
    </source>
</reference>
<proteinExistence type="predicted"/>
<sequence>MSHRAESRKTFSSKKDKVHFHLLEMVNKQNFHYWAENNPRELHQRPLHSPKVTIWCAIFEFGVWGSYFIKENSVSVITVTSEHNCALLETFLRPKSRELVEEYGEENVWFQQYGATSHTSCCSLVILREMFQGASSSYMVTSNGIVLLI</sequence>
<dbReference type="InterPro" id="IPR036397">
    <property type="entry name" value="RNaseH_sf"/>
</dbReference>
<dbReference type="EMBL" id="KZ308547">
    <property type="protein sequence ID" value="KAG8231314.1"/>
    <property type="molecule type" value="Genomic_DNA"/>
</dbReference>
<organism evidence="1 2">
    <name type="scientific">Ladona fulva</name>
    <name type="common">Scarce chaser dragonfly</name>
    <name type="synonym">Libellula fulva</name>
    <dbReference type="NCBI Taxonomy" id="123851"/>
    <lineage>
        <taxon>Eukaryota</taxon>
        <taxon>Metazoa</taxon>
        <taxon>Ecdysozoa</taxon>
        <taxon>Arthropoda</taxon>
        <taxon>Hexapoda</taxon>
        <taxon>Insecta</taxon>
        <taxon>Pterygota</taxon>
        <taxon>Palaeoptera</taxon>
        <taxon>Odonata</taxon>
        <taxon>Epiprocta</taxon>
        <taxon>Anisoptera</taxon>
        <taxon>Libelluloidea</taxon>
        <taxon>Libellulidae</taxon>
        <taxon>Ladona</taxon>
    </lineage>
</organism>
<dbReference type="GO" id="GO:0003676">
    <property type="term" value="F:nucleic acid binding"/>
    <property type="evidence" value="ECO:0007669"/>
    <property type="project" value="InterPro"/>
</dbReference>
<comment type="caution">
    <text evidence="1">The sequence shown here is derived from an EMBL/GenBank/DDBJ whole genome shotgun (WGS) entry which is preliminary data.</text>
</comment>
<accession>A0A8K0KBV4</accession>
<gene>
    <name evidence="1" type="ORF">J437_LFUL006970</name>
</gene>
<keyword evidence="2" id="KW-1185">Reference proteome</keyword>
<protein>
    <submittedName>
        <fullName evidence="1">Uncharacterized protein</fullName>
    </submittedName>
</protein>
<dbReference type="AlphaFoldDB" id="A0A8K0KBV4"/>
<evidence type="ECO:0000313" key="1">
    <source>
        <dbReference type="EMBL" id="KAG8231314.1"/>
    </source>
</evidence>
<dbReference type="Proteomes" id="UP000792457">
    <property type="component" value="Unassembled WGS sequence"/>
</dbReference>
<name>A0A8K0KBV4_LADFU</name>
<dbReference type="OrthoDB" id="9971063at2759"/>
<evidence type="ECO:0000313" key="2">
    <source>
        <dbReference type="Proteomes" id="UP000792457"/>
    </source>
</evidence>